<dbReference type="SMART" id="SM00357">
    <property type="entry name" value="CSP"/>
    <property type="match status" value="1"/>
</dbReference>
<dbReference type="InterPro" id="IPR004476">
    <property type="entry name" value="RNase_II/RNase_R"/>
</dbReference>
<dbReference type="EMBL" id="JAUFPU010000004">
    <property type="protein sequence ID" value="MDN3576179.1"/>
    <property type="molecule type" value="Genomic_DNA"/>
</dbReference>
<dbReference type="InterPro" id="IPR011805">
    <property type="entry name" value="RNase_R"/>
</dbReference>
<keyword evidence="12" id="KW-1185">Reference proteome</keyword>
<dbReference type="InterPro" id="IPR022966">
    <property type="entry name" value="RNase_II/R_CS"/>
</dbReference>
<dbReference type="InterPro" id="IPR013223">
    <property type="entry name" value="RNase_B_OB_dom"/>
</dbReference>
<evidence type="ECO:0000259" key="10">
    <source>
        <dbReference type="PROSITE" id="PS50126"/>
    </source>
</evidence>
<dbReference type="SMART" id="SM00955">
    <property type="entry name" value="RNB"/>
    <property type="match status" value="1"/>
</dbReference>
<dbReference type="EC" id="3.1.13.1" evidence="8"/>
<evidence type="ECO:0000313" key="11">
    <source>
        <dbReference type="EMBL" id="MDN3576179.1"/>
    </source>
</evidence>
<dbReference type="SMART" id="SM00316">
    <property type="entry name" value="S1"/>
    <property type="match status" value="1"/>
</dbReference>
<evidence type="ECO:0000256" key="4">
    <source>
        <dbReference type="ARBA" id="ARBA00022722"/>
    </source>
</evidence>
<feature type="domain" description="S1 motif" evidence="10">
    <location>
        <begin position="654"/>
        <end position="735"/>
    </location>
</feature>
<keyword evidence="3 8" id="KW-0963">Cytoplasm</keyword>
<keyword evidence="7 8" id="KW-0694">RNA-binding</keyword>
<keyword evidence="5 8" id="KW-0378">Hydrolase</keyword>
<name>A0ABT8B3W6_9NEIS</name>
<dbReference type="PANTHER" id="PTHR23355">
    <property type="entry name" value="RIBONUCLEASE"/>
    <property type="match status" value="1"/>
</dbReference>
<dbReference type="InterPro" id="IPR003029">
    <property type="entry name" value="S1_domain"/>
</dbReference>
<comment type="catalytic activity">
    <reaction evidence="1 8">
        <text>Exonucleolytic cleavage in the 3'- to 5'-direction to yield nucleoside 5'-phosphates.</text>
        <dbReference type="EC" id="3.1.13.1"/>
    </reaction>
</comment>
<keyword evidence="6 8" id="KW-0269">Exonuclease</keyword>
<feature type="compositionally biased region" description="Low complexity" evidence="9">
    <location>
        <begin position="912"/>
        <end position="956"/>
    </location>
</feature>
<dbReference type="HAMAP" id="MF_01895">
    <property type="entry name" value="RNase_R"/>
    <property type="match status" value="1"/>
</dbReference>
<protein>
    <recommendedName>
        <fullName evidence="8">Ribonuclease R</fullName>
        <shortName evidence="8">RNase R</shortName>
        <ecNumber evidence="8">3.1.13.1</ecNumber>
    </recommendedName>
</protein>
<evidence type="ECO:0000256" key="6">
    <source>
        <dbReference type="ARBA" id="ARBA00022839"/>
    </source>
</evidence>
<feature type="region of interest" description="Disordered" evidence="9">
    <location>
        <begin position="743"/>
        <end position="963"/>
    </location>
</feature>
<reference evidence="11" key="2">
    <citation type="submission" date="2023-06" db="EMBL/GenBank/DDBJ databases">
        <authorList>
            <person name="Lucena T."/>
            <person name="Sun Q."/>
        </authorList>
    </citation>
    <scope>NUCLEOTIDE SEQUENCE</scope>
    <source>
        <strain evidence="11">CECT 7703</strain>
    </source>
</reference>
<dbReference type="Pfam" id="PF00575">
    <property type="entry name" value="S1"/>
    <property type="match status" value="1"/>
</dbReference>
<comment type="caution">
    <text evidence="11">The sequence shown here is derived from an EMBL/GenBank/DDBJ whole genome shotgun (WGS) entry which is preliminary data.</text>
</comment>
<proteinExistence type="inferred from homology"/>
<dbReference type="InterPro" id="IPR012340">
    <property type="entry name" value="NA-bd_OB-fold"/>
</dbReference>
<evidence type="ECO:0000256" key="7">
    <source>
        <dbReference type="ARBA" id="ARBA00022884"/>
    </source>
</evidence>
<dbReference type="Pfam" id="PF08206">
    <property type="entry name" value="OB_RNB"/>
    <property type="match status" value="1"/>
</dbReference>
<dbReference type="SUPFAM" id="SSF50249">
    <property type="entry name" value="Nucleic acid-binding proteins"/>
    <property type="match status" value="4"/>
</dbReference>
<dbReference type="CDD" id="cd04471">
    <property type="entry name" value="S1_RNase_R"/>
    <property type="match status" value="1"/>
</dbReference>
<dbReference type="PROSITE" id="PS01175">
    <property type="entry name" value="RIBONUCLEASE_II"/>
    <property type="match status" value="1"/>
</dbReference>
<keyword evidence="4 8" id="KW-0540">Nuclease</keyword>
<evidence type="ECO:0000256" key="3">
    <source>
        <dbReference type="ARBA" id="ARBA00022490"/>
    </source>
</evidence>
<dbReference type="PROSITE" id="PS50126">
    <property type="entry name" value="S1"/>
    <property type="match status" value="1"/>
</dbReference>
<sequence length="963" mass="105824">MKTKKTEKIAKLPRAVLKLRQADPYYKQEVERYEHPLPSRAYLLQILTEKGAPMFPEELVALFSIQPYEADFFSRRINAMVREGEVMINRKGAICIADKLDLIKGRVHGHADGFGFVVPDDGSPDLFIGPKEMHKVLHRDRVMVREIGVDRRGRREGKIVEVLEHVNTRLVGRLFAERGVRFIRPEEKRIAQEILVSPEGGLDAEPGQVVSVELLTQPSKYGQAIGRIVEVLGNYADPGMEIEIALRKHDLPHVFSAEAEAQAGKTPQEVRKKDWKTPEGLKREDLRDMPLVTIDGETARDFDDAVYAERSGKGWRLVVAIADVSHYVRPKDALDQTGYERGNSVYFPRRVIPMLPEALSNGICSLNPAVERCCMVCDMQVDAKGEVRQYRFYPAVMLSKARYTYNEVWEILQDPKGPAAKKRKGLVADLQTLYDLFHVLLKARGKRGAIDFDTLETQMVFNEAGKIDRIVPVTRNDAHRLIEECMLAANVCAADFLGSHDHTALYRIHEGPTERKLENLRGFLNERGLSLGGGDEPHAKDYAGLMAQVKERPDAGLLQTMLLRSMQQAVYSPERAGHFGLAYEAYTHFTSPIRRYPDLLVHRSIKAVLCGTAYKPGKWEEIGAHCSQTERRADEATRDVQSWLKCYYMLDRIGEVFEGVVSAVTSFGLFVTLDGLFVEGLLHISELGTDYFQYNEASHTLRGERSGKTYGLTDRITIKVARVDLETSKIDFVLIEQRPEQQLEQADAGKRHPRRKAGPVPATPVAEVKTEEARPAKRARKPAASPAVEVKPAAKPATRKAGAEVAKTPAVATPGKPARKTATQAKPASTAVKSASPAAPVPAKGSKAKTASVQAPALMPKRPAQVAALFLPKPGQTLPEATPAPAKRPRKPAAKALEGAVPAATVADKPAGKSTGKAKPAAKPAKAAVAAKPKSTAQATPAPKAKAAASAPVASKTRSKPKS</sequence>
<dbReference type="RefSeq" id="WP_290331781.1">
    <property type="nucleotide sequence ID" value="NZ_JAUFPU010000004.1"/>
</dbReference>
<dbReference type="InterPro" id="IPR001900">
    <property type="entry name" value="RNase_II/R"/>
</dbReference>
<dbReference type="Proteomes" id="UP001180081">
    <property type="component" value="Unassembled WGS sequence"/>
</dbReference>
<gene>
    <name evidence="8 11" type="primary">rnr</name>
    <name evidence="11" type="ORF">QWZ03_05290</name>
</gene>
<evidence type="ECO:0000256" key="8">
    <source>
        <dbReference type="HAMAP-Rule" id="MF_01895"/>
    </source>
</evidence>
<evidence type="ECO:0000256" key="9">
    <source>
        <dbReference type="SAM" id="MobiDB-lite"/>
    </source>
</evidence>
<dbReference type="NCBIfam" id="TIGR00358">
    <property type="entry name" value="3_prime_RNase"/>
    <property type="match status" value="1"/>
</dbReference>
<comment type="function">
    <text evidence="8">3'-5' exoribonuclease that releases 5'-nucleoside monophosphates and is involved in maturation of structured RNAs.</text>
</comment>
<feature type="compositionally biased region" description="Low complexity" evidence="9">
    <location>
        <begin position="782"/>
        <end position="796"/>
    </location>
</feature>
<dbReference type="Pfam" id="PF17876">
    <property type="entry name" value="CSD2"/>
    <property type="match status" value="1"/>
</dbReference>
<evidence type="ECO:0000313" key="12">
    <source>
        <dbReference type="Proteomes" id="UP001180081"/>
    </source>
</evidence>
<dbReference type="NCBIfam" id="TIGR02063">
    <property type="entry name" value="RNase_R"/>
    <property type="match status" value="1"/>
</dbReference>
<evidence type="ECO:0000256" key="2">
    <source>
        <dbReference type="ARBA" id="ARBA00004496"/>
    </source>
</evidence>
<dbReference type="InterPro" id="IPR040476">
    <property type="entry name" value="CSD2"/>
</dbReference>
<reference evidence="11" key="1">
    <citation type="journal article" date="2014" name="Int. J. Syst. Evol. Microbiol.">
        <title>Complete genome of a new Firmicutes species belonging to the dominant human colonic microbiota ('Ruminococcus bicirculans') reveals two chromosomes and a selective capacity to utilize plant glucans.</title>
        <authorList>
            <consortium name="NISC Comparative Sequencing Program"/>
            <person name="Wegmann U."/>
            <person name="Louis P."/>
            <person name="Goesmann A."/>
            <person name="Henrissat B."/>
            <person name="Duncan S.H."/>
            <person name="Flint H.J."/>
        </authorList>
    </citation>
    <scope>NUCLEOTIDE SEQUENCE</scope>
    <source>
        <strain evidence="11">CECT 7703</strain>
    </source>
</reference>
<feature type="compositionally biased region" description="Low complexity" evidence="9">
    <location>
        <begin position="825"/>
        <end position="849"/>
    </location>
</feature>
<dbReference type="InterPro" id="IPR050180">
    <property type="entry name" value="RNR_Ribonuclease"/>
</dbReference>
<dbReference type="PANTHER" id="PTHR23355:SF9">
    <property type="entry name" value="DIS3-LIKE EXONUCLEASE 2"/>
    <property type="match status" value="1"/>
</dbReference>
<comment type="similarity">
    <text evidence="8">Belongs to the RNR ribonuclease family. RNase R subfamily.</text>
</comment>
<organism evidence="11 12">
    <name type="scientific">Chitinimonas viridis</name>
    <dbReference type="NCBI Taxonomy" id="664880"/>
    <lineage>
        <taxon>Bacteria</taxon>
        <taxon>Pseudomonadati</taxon>
        <taxon>Pseudomonadota</taxon>
        <taxon>Betaproteobacteria</taxon>
        <taxon>Neisseriales</taxon>
        <taxon>Chitinibacteraceae</taxon>
        <taxon>Chitinimonas</taxon>
    </lineage>
</organism>
<comment type="subcellular location">
    <subcellularLocation>
        <location evidence="2 8">Cytoplasm</location>
    </subcellularLocation>
</comment>
<accession>A0ABT8B3W6</accession>
<evidence type="ECO:0000256" key="1">
    <source>
        <dbReference type="ARBA" id="ARBA00001849"/>
    </source>
</evidence>
<evidence type="ECO:0000256" key="5">
    <source>
        <dbReference type="ARBA" id="ARBA00022801"/>
    </source>
</evidence>
<dbReference type="InterPro" id="IPR011129">
    <property type="entry name" value="CSD"/>
</dbReference>
<dbReference type="Pfam" id="PF00773">
    <property type="entry name" value="RNB"/>
    <property type="match status" value="1"/>
</dbReference>
<dbReference type="Gene3D" id="2.40.50.140">
    <property type="entry name" value="Nucleic acid-binding proteins"/>
    <property type="match status" value="2"/>
</dbReference>